<keyword evidence="2" id="KW-0472">Membrane</keyword>
<evidence type="ECO:0000313" key="3">
    <source>
        <dbReference type="EMBL" id="SPW28176.1"/>
    </source>
</evidence>
<evidence type="ECO:0000313" key="4">
    <source>
        <dbReference type="Proteomes" id="UP000249886"/>
    </source>
</evidence>
<dbReference type="EMBL" id="UARK01000005">
    <property type="protein sequence ID" value="SPW28176.1"/>
    <property type="molecule type" value="Genomic_DNA"/>
</dbReference>
<comment type="caution">
    <text evidence="3">The sequence shown here is derived from an EMBL/GenBank/DDBJ whole genome shotgun (WGS) entry which is preliminary data.</text>
</comment>
<dbReference type="AlphaFoldDB" id="A0A6H9XGM5"/>
<keyword evidence="2" id="KW-0812">Transmembrane</keyword>
<dbReference type="GeneID" id="84573776"/>
<feature type="transmembrane region" description="Helical" evidence="2">
    <location>
        <begin position="62"/>
        <end position="82"/>
    </location>
</feature>
<name>A0A6H9XGM5_9CORY</name>
<dbReference type="Proteomes" id="UP000249886">
    <property type="component" value="Unassembled WGS sequence"/>
</dbReference>
<feature type="region of interest" description="Disordered" evidence="1">
    <location>
        <begin position="1"/>
        <end position="30"/>
    </location>
</feature>
<accession>A0A6H9XGM5</accession>
<sequence length="88" mass="9460">MTTPNIPGGPATSAKPGRKTADQQPKRDHRAAVQAHKLRMNLAITALRFGKYEPVMKPRSPMILYASAIIAGISIVACIGGAKLMQMF</sequence>
<gene>
    <name evidence="3" type="ORF">NCTC10254_01202</name>
</gene>
<reference evidence="3 4" key="1">
    <citation type="submission" date="2018-06" db="EMBL/GenBank/DDBJ databases">
        <authorList>
            <consortium name="Pathogen Informatics"/>
            <person name="Doyle S."/>
        </authorList>
    </citation>
    <scope>NUCLEOTIDE SEQUENCE [LARGE SCALE GENOMIC DNA]</scope>
    <source>
        <strain evidence="3 4">NCTC10254</strain>
    </source>
</reference>
<keyword evidence="2" id="KW-1133">Transmembrane helix</keyword>
<evidence type="ECO:0000256" key="2">
    <source>
        <dbReference type="SAM" id="Phobius"/>
    </source>
</evidence>
<dbReference type="RefSeq" id="WP_005525062.1">
    <property type="nucleotide sequence ID" value="NZ_CP050134.2"/>
</dbReference>
<organism evidence="3 4">
    <name type="scientific">Corynebacterium matruchotii</name>
    <dbReference type="NCBI Taxonomy" id="43768"/>
    <lineage>
        <taxon>Bacteria</taxon>
        <taxon>Bacillati</taxon>
        <taxon>Actinomycetota</taxon>
        <taxon>Actinomycetes</taxon>
        <taxon>Mycobacteriales</taxon>
        <taxon>Corynebacteriaceae</taxon>
        <taxon>Corynebacterium</taxon>
    </lineage>
</organism>
<evidence type="ECO:0000256" key="1">
    <source>
        <dbReference type="SAM" id="MobiDB-lite"/>
    </source>
</evidence>
<proteinExistence type="predicted"/>
<protein>
    <submittedName>
        <fullName evidence="3">Uncharacterized protein</fullName>
    </submittedName>
</protein>